<sequence>MKSRPYFNVMFLITFLFEFILTLQPYLNYQKNVVFDRIILSNFFIWNLYYFRKKIALFVNFLYSMAPIIILIENFYMAINYGSDAIFEKNRSIIFYAICTLTPFDILFKILFIIMWKKNFVILRTNFFLSQTNGDMSLSGIFISLTFLPSFILLCSSKIIKKELRFHMFFIYLACIGQILIFAKYSFDGMSPNSMTCIITLILLVTFDPDLGKEYEYSNDLSLDINNDEEEKDEISSETLNRYWKTIKTIFYNGVILQILDLIE</sequence>
<dbReference type="EMBL" id="BLAL01000196">
    <property type="protein sequence ID" value="GES90725.1"/>
    <property type="molecule type" value="Genomic_DNA"/>
</dbReference>
<dbReference type="OrthoDB" id="10541833at2759"/>
<feature type="transmembrane region" description="Helical" evidence="1">
    <location>
        <begin position="166"/>
        <end position="183"/>
    </location>
</feature>
<evidence type="ECO:0000313" key="2">
    <source>
        <dbReference type="EMBL" id="GES90725.1"/>
    </source>
</evidence>
<feature type="transmembrane region" description="Helical" evidence="1">
    <location>
        <begin position="34"/>
        <end position="51"/>
    </location>
</feature>
<feature type="transmembrane region" description="Helical" evidence="1">
    <location>
        <begin position="136"/>
        <end position="154"/>
    </location>
</feature>
<name>A0A8H3QS18_9GLOM</name>
<feature type="transmembrane region" description="Helical" evidence="1">
    <location>
        <begin position="57"/>
        <end position="81"/>
    </location>
</feature>
<feature type="transmembrane region" description="Helical" evidence="1">
    <location>
        <begin position="6"/>
        <end position="27"/>
    </location>
</feature>
<evidence type="ECO:0000256" key="1">
    <source>
        <dbReference type="SAM" id="Phobius"/>
    </source>
</evidence>
<feature type="transmembrane region" description="Helical" evidence="1">
    <location>
        <begin position="93"/>
        <end position="116"/>
    </location>
</feature>
<gene>
    <name evidence="2" type="ORF">RCL2_001755600</name>
</gene>
<protein>
    <submittedName>
        <fullName evidence="2">Uncharacterized protein</fullName>
    </submittedName>
</protein>
<comment type="caution">
    <text evidence="2">The sequence shown here is derived from an EMBL/GenBank/DDBJ whole genome shotgun (WGS) entry which is preliminary data.</text>
</comment>
<reference evidence="2" key="1">
    <citation type="submission" date="2019-10" db="EMBL/GenBank/DDBJ databases">
        <title>Conservation and host-specific expression of non-tandemly repeated heterogenous ribosome RNA gene in arbuscular mycorrhizal fungi.</title>
        <authorList>
            <person name="Maeda T."/>
            <person name="Kobayashi Y."/>
            <person name="Nakagawa T."/>
            <person name="Ezawa T."/>
            <person name="Yamaguchi K."/>
            <person name="Bino T."/>
            <person name="Nishimoto Y."/>
            <person name="Shigenobu S."/>
            <person name="Kawaguchi M."/>
        </authorList>
    </citation>
    <scope>NUCLEOTIDE SEQUENCE</scope>
    <source>
        <strain evidence="2">HR1</strain>
    </source>
</reference>
<keyword evidence="1" id="KW-0472">Membrane</keyword>
<dbReference type="AlphaFoldDB" id="A0A8H3QS18"/>
<dbReference type="Proteomes" id="UP000615446">
    <property type="component" value="Unassembled WGS sequence"/>
</dbReference>
<evidence type="ECO:0000313" key="3">
    <source>
        <dbReference type="Proteomes" id="UP000615446"/>
    </source>
</evidence>
<organism evidence="2 3">
    <name type="scientific">Rhizophagus clarus</name>
    <dbReference type="NCBI Taxonomy" id="94130"/>
    <lineage>
        <taxon>Eukaryota</taxon>
        <taxon>Fungi</taxon>
        <taxon>Fungi incertae sedis</taxon>
        <taxon>Mucoromycota</taxon>
        <taxon>Glomeromycotina</taxon>
        <taxon>Glomeromycetes</taxon>
        <taxon>Glomerales</taxon>
        <taxon>Glomeraceae</taxon>
        <taxon>Rhizophagus</taxon>
    </lineage>
</organism>
<accession>A0A8H3QS18</accession>
<keyword evidence="1" id="KW-0812">Transmembrane</keyword>
<keyword evidence="1" id="KW-1133">Transmembrane helix</keyword>
<proteinExistence type="predicted"/>